<dbReference type="AlphaFoldDB" id="A0A7W9A1B9"/>
<name>A0A7W9A1B9_9CAUL</name>
<organism evidence="1 2">
    <name type="scientific">Brevundimonas halotolerans</name>
    <dbReference type="NCBI Taxonomy" id="69670"/>
    <lineage>
        <taxon>Bacteria</taxon>
        <taxon>Pseudomonadati</taxon>
        <taxon>Pseudomonadota</taxon>
        <taxon>Alphaproteobacteria</taxon>
        <taxon>Caulobacterales</taxon>
        <taxon>Caulobacteraceae</taxon>
        <taxon>Brevundimonas</taxon>
    </lineage>
</organism>
<reference evidence="1 2" key="1">
    <citation type="submission" date="2020-08" db="EMBL/GenBank/DDBJ databases">
        <title>Genomic Encyclopedia of Type Strains, Phase IV (KMG-IV): sequencing the most valuable type-strain genomes for metagenomic binning, comparative biology and taxonomic classification.</title>
        <authorList>
            <person name="Goeker M."/>
        </authorList>
    </citation>
    <scope>NUCLEOTIDE SEQUENCE [LARGE SCALE GENOMIC DNA]</scope>
    <source>
        <strain evidence="1 2">DSM 24448</strain>
    </source>
</reference>
<proteinExistence type="predicted"/>
<dbReference type="EMBL" id="JACIJB010000001">
    <property type="protein sequence ID" value="MBB5659566.1"/>
    <property type="molecule type" value="Genomic_DNA"/>
</dbReference>
<dbReference type="RefSeq" id="WP_123286558.1">
    <property type="nucleotide sequence ID" value="NZ_JACIJB010000001.1"/>
</dbReference>
<protein>
    <submittedName>
        <fullName evidence="1">Uncharacterized protein</fullName>
    </submittedName>
</protein>
<evidence type="ECO:0000313" key="1">
    <source>
        <dbReference type="EMBL" id="MBB5659566.1"/>
    </source>
</evidence>
<sequence length="127" mass="14335">MLDRLFSVLPKSAQRSLTAWAYGVEPKSNDLDDMRNFDAQGPFAYIGGELVHRDRGYASFLVEIGDRSARWGVTIDAIRLADPQWKDLFTSLVALRNDALEAGRRLLEQHAFEKDGSLLIRDLKVQA</sequence>
<accession>A0A7W9A1B9</accession>
<evidence type="ECO:0000313" key="2">
    <source>
        <dbReference type="Proteomes" id="UP000548978"/>
    </source>
</evidence>
<keyword evidence="2" id="KW-1185">Reference proteome</keyword>
<dbReference type="Proteomes" id="UP000548978">
    <property type="component" value="Unassembled WGS sequence"/>
</dbReference>
<comment type="caution">
    <text evidence="1">The sequence shown here is derived from an EMBL/GenBank/DDBJ whole genome shotgun (WGS) entry which is preliminary data.</text>
</comment>
<gene>
    <name evidence="1" type="ORF">FHS65_000284</name>
</gene>